<accession>A0ABR3YFP3</accession>
<dbReference type="InterPro" id="IPR013785">
    <property type="entry name" value="Aldolase_TIM"/>
</dbReference>
<dbReference type="CDD" id="cd14791">
    <property type="entry name" value="GH36"/>
    <property type="match status" value="1"/>
</dbReference>
<keyword evidence="6" id="KW-1185">Reference proteome</keyword>
<dbReference type="PANTHER" id="PTHR43053">
    <property type="entry name" value="GLYCOSIDASE FAMILY 31"/>
    <property type="match status" value="1"/>
</dbReference>
<dbReference type="InterPro" id="IPR050985">
    <property type="entry name" value="Alpha-glycosidase_related"/>
</dbReference>
<dbReference type="PRINTS" id="PR00743">
    <property type="entry name" value="GLHYDRLASE36"/>
</dbReference>
<dbReference type="EC" id="3.2.1.22" evidence="2"/>
<evidence type="ECO:0000256" key="1">
    <source>
        <dbReference type="ARBA" id="ARBA00001255"/>
    </source>
</evidence>
<comment type="catalytic activity">
    <reaction evidence="1">
        <text>Hydrolysis of terminal, non-reducing alpha-D-galactose residues in alpha-D-galactosides, including galactose oligosaccharides, galactomannans and galactolipids.</text>
        <dbReference type="EC" id="3.2.1.22"/>
    </reaction>
</comment>
<dbReference type="EMBL" id="JAWCUI010000145">
    <property type="protein sequence ID" value="KAL1887123.1"/>
    <property type="molecule type" value="Genomic_DNA"/>
</dbReference>
<keyword evidence="4" id="KW-0326">Glycosidase</keyword>
<evidence type="ECO:0000313" key="6">
    <source>
        <dbReference type="Proteomes" id="UP001583186"/>
    </source>
</evidence>
<dbReference type="Pfam" id="PF02065">
    <property type="entry name" value="Melibiase"/>
    <property type="match status" value="1"/>
</dbReference>
<organism evidence="5 6">
    <name type="scientific">Sporothrix stenoceras</name>
    <dbReference type="NCBI Taxonomy" id="5173"/>
    <lineage>
        <taxon>Eukaryota</taxon>
        <taxon>Fungi</taxon>
        <taxon>Dikarya</taxon>
        <taxon>Ascomycota</taxon>
        <taxon>Pezizomycotina</taxon>
        <taxon>Sordariomycetes</taxon>
        <taxon>Sordariomycetidae</taxon>
        <taxon>Ophiostomatales</taxon>
        <taxon>Ophiostomataceae</taxon>
        <taxon>Sporothrix</taxon>
    </lineage>
</organism>
<gene>
    <name evidence="5" type="ORF">Sste5346_010429</name>
</gene>
<evidence type="ECO:0000313" key="5">
    <source>
        <dbReference type="EMBL" id="KAL1887123.1"/>
    </source>
</evidence>
<dbReference type="InterPro" id="IPR038417">
    <property type="entry name" value="Alpga-gal_N_sf"/>
</dbReference>
<dbReference type="InterPro" id="IPR017853">
    <property type="entry name" value="GH"/>
</dbReference>
<dbReference type="Proteomes" id="UP001583186">
    <property type="component" value="Unassembled WGS sequence"/>
</dbReference>
<comment type="caution">
    <text evidence="5">The sequence shown here is derived from an EMBL/GenBank/DDBJ whole genome shotgun (WGS) entry which is preliminary data.</text>
</comment>
<reference evidence="5 6" key="1">
    <citation type="journal article" date="2024" name="IMA Fungus">
        <title>IMA Genome - F19 : A genome assembly and annotation guide to empower mycologists, including annotated draft genome sequences of Ceratocystis pirilliformis, Diaporthe australafricana, Fusarium ophioides, Paecilomyces lecythidis, and Sporothrix stenoceras.</title>
        <authorList>
            <person name="Aylward J."/>
            <person name="Wilson A.M."/>
            <person name="Visagie C.M."/>
            <person name="Spraker J."/>
            <person name="Barnes I."/>
            <person name="Buitendag C."/>
            <person name="Ceriani C."/>
            <person name="Del Mar Angel L."/>
            <person name="du Plessis D."/>
            <person name="Fuchs T."/>
            <person name="Gasser K."/>
            <person name="Kramer D."/>
            <person name="Li W."/>
            <person name="Munsamy K."/>
            <person name="Piso A."/>
            <person name="Price J.L."/>
            <person name="Sonnekus B."/>
            <person name="Thomas C."/>
            <person name="van der Nest A."/>
            <person name="van Dijk A."/>
            <person name="van Heerden A."/>
            <person name="van Vuuren N."/>
            <person name="Yilmaz N."/>
            <person name="Duong T.A."/>
            <person name="van der Merwe N.A."/>
            <person name="Wingfield M.J."/>
            <person name="Wingfield B.D."/>
        </authorList>
    </citation>
    <scope>NUCLEOTIDE SEQUENCE [LARGE SCALE GENOMIC DNA]</scope>
    <source>
        <strain evidence="5 6">CMW 5346</strain>
    </source>
</reference>
<name>A0ABR3YFP3_9PEZI</name>
<dbReference type="Gene3D" id="2.70.98.60">
    <property type="entry name" value="alpha-galactosidase from lactobacil brevis"/>
    <property type="match status" value="1"/>
</dbReference>
<dbReference type="PANTHER" id="PTHR43053:SF3">
    <property type="entry name" value="ALPHA-GALACTOSIDASE C-RELATED"/>
    <property type="match status" value="1"/>
</dbReference>
<evidence type="ECO:0000256" key="4">
    <source>
        <dbReference type="ARBA" id="ARBA00023295"/>
    </source>
</evidence>
<dbReference type="SUPFAM" id="SSF51445">
    <property type="entry name" value="(Trans)glycosidases"/>
    <property type="match status" value="1"/>
</dbReference>
<keyword evidence="3" id="KW-0378">Hydrolase</keyword>
<protein>
    <recommendedName>
        <fullName evidence="2">alpha-galactosidase</fullName>
        <ecNumber evidence="2">3.2.1.22</ecNumber>
    </recommendedName>
</protein>
<evidence type="ECO:0000256" key="3">
    <source>
        <dbReference type="ARBA" id="ARBA00022801"/>
    </source>
</evidence>
<evidence type="ECO:0000256" key="2">
    <source>
        <dbReference type="ARBA" id="ARBA00012755"/>
    </source>
</evidence>
<dbReference type="Gene3D" id="3.20.20.70">
    <property type="entry name" value="Aldolase class I"/>
    <property type="match status" value="1"/>
</dbReference>
<proteinExistence type="predicted"/>
<dbReference type="InterPro" id="IPR002252">
    <property type="entry name" value="Glyco_hydro_36"/>
</dbReference>
<sequence length="762" mass="83854">MAVTEDKTIEWPTAGVRLTLAINDNGTVCLRSFAPHGAKQTQSESQSPYFSRAELPLHSVRLAGEGSSMGKTAKSLVGSCISERLRYESHQIVSQFGAGDNIERLDVSSADAKSGLRVTQHFVVYRGDIGHGDADDCITGALPVLRCWSTATNINKEGGQTLKLTQLSSATVGGLTTGGPREWPQEWTLRTATNTWFREAQWREQSLPDVGIDEMGVLGLNDNGGDHHCTQAIVSFSSRGSFSTGSYLPTGMLTRRDGEDTWFWQVENNGSWRWEIGDYEDAVYLCLGGPTAVDHSWSVDLAPGQSVDSVCVAVGHVMADWQAAFGALTTYRRAMRRPHSDMDRCPIIFNDYMNCLMGDPDETKILALLDYAADAGAEYFVIDCGWYADSTSHWWDEVGLWEPSTKRFPSGFRVLLDKIRARGLIPGLWIEPEVVGVRSIVGQDGSLPEEAFFYDNGTRVIEKGRFQLDFRHEAVIARMNSIIDRLVSHYGAGYFKFDYNIEVIQGTDVPSSIENDPSTSPEAAHLDHHRAYLAWVRSLLERYPDLVIESCSSGGQRCDYAMLSVHPLHSTSDQQDPVLYAAIAAAAPTAVTPEQGAVWAYPQPNWDDETNALTVANCLLGRAHLSGHLDLLTADQSALVRDGMRVYADIIRGPLRTALPFWPLGLPRWNDEWVALGMLAAGGNDAFLTVWRRRGKKITGVGKSVNGEAAGTIDLPLPRAFTSVDLLYPVQLKTEYALFAESSVLQVTLTGLAGARVFYLKK</sequence>